<dbReference type="Pfam" id="PF00439">
    <property type="entry name" value="Bromodomain"/>
    <property type="match status" value="1"/>
</dbReference>
<dbReference type="EMBL" id="CM001888">
    <property type="protein sequence ID" value="EOY20232.1"/>
    <property type="molecule type" value="Genomic_DNA"/>
</dbReference>
<evidence type="ECO:0000259" key="4">
    <source>
        <dbReference type="PROSITE" id="PS50014"/>
    </source>
</evidence>
<sequence length="893" mass="97497">MFSGEYRRSPRIVELDARKAQQARSQNKGNGICEVMDGEELDKGEDIVKHKRRRKKVKVRTVQDLIVNSVEYKVQKADTWNVEDQLVNAAMAPSGAALPEKSKLELLLGVLQRRDTHKIFAEPVNPEEVEYYYDVIKEPMDFGTIAKKLNEGSYQRLDEFEHDVFLVSNNAMLFNASNTVYYRQARALKELATRLFHALKTDPENFEAEASMRRIGAGRRKKAEVNSNKKTSIGNAARGYRAERQSDDFEVEKRRTYRPWNTFLSEKASLLSEIYRGSNQLKLDEKVGVGYVESVKRFAKDLGPTAQTTAMKKVGSYIAEALKVWNATTNRQSWTPQMQIPNAAFASKNIKVAPSFRVPSSTPGYQNMSRDKMDILTGFSNGGQASSGNTLNINDALNRGVSQPGSRLESLGDFRGKMTQSASLGFAPSFRVPSNAPGYQNMSGDKMDIQSGFLNGGQASTCNTLNINDALNRGVSQPGSRLESLGEFPGKLTQSVSLGFAPSVRVSSSTPGYQNMSGGEMDIQSGFSNGGQTSTGVTLNINDALNRGVSQPDSRLESLGDFRGKMTQSASLGFAPSLHLLGNSNGSQMFAGETMGAPFSSWNGGKVSAVNNIDINDALNGGKGNPGNRMDFRGKAVQTMGGGLDSGPSFKDYAANQSNGVQLGSWFANYDSGKEKLDFTSSWNTNSNQKELSMMVDTIDVGNAVQTAGQASLGSTMQEFTPTIISGASSSSWLPPSQVLTGLNSSQAIDHMSGIGSHYAGKGLCQKEAIADGEGSRYTINVEQGGQVPDWFKPLEMGPLPLTEYCFQEQTKSPEMTTLMQQKRDIDLLCNAPPLEDWLGSFPNEHGIRASSNASGYERLQPPSRGESSSRAAADRRQKQPMLATEMPKWSWL</sequence>
<evidence type="ECO:0000256" key="2">
    <source>
        <dbReference type="PROSITE-ProRule" id="PRU00035"/>
    </source>
</evidence>
<dbReference type="Gramene" id="EOY20232">
    <property type="protein sequence ID" value="EOY20232"/>
    <property type="gene ID" value="TCM_045596"/>
</dbReference>
<protein>
    <recommendedName>
        <fullName evidence="4">Bromo domain-containing protein</fullName>
    </recommendedName>
</protein>
<dbReference type="PANTHER" id="PTHR22881">
    <property type="entry name" value="BROMODOMAIN CONTAINING PROTEIN"/>
    <property type="match status" value="1"/>
</dbReference>
<feature type="region of interest" description="Disordered" evidence="3">
    <location>
        <begin position="850"/>
        <end position="893"/>
    </location>
</feature>
<dbReference type="Proteomes" id="UP000026915">
    <property type="component" value="Chromosome 10"/>
</dbReference>
<evidence type="ECO:0000256" key="1">
    <source>
        <dbReference type="ARBA" id="ARBA00023117"/>
    </source>
</evidence>
<dbReference type="SUPFAM" id="SSF47370">
    <property type="entry name" value="Bromodomain"/>
    <property type="match status" value="1"/>
</dbReference>
<dbReference type="SMART" id="SM00297">
    <property type="entry name" value="BROMO"/>
    <property type="match status" value="1"/>
</dbReference>
<accession>A0A061FTU2</accession>
<proteinExistence type="predicted"/>
<dbReference type="InParanoid" id="A0A061FTU2"/>
<dbReference type="InterPro" id="IPR036427">
    <property type="entry name" value="Bromodomain-like_sf"/>
</dbReference>
<dbReference type="STRING" id="3641.A0A061FTU2"/>
<name>A0A061FTU2_THECC</name>
<organism evidence="5 6">
    <name type="scientific">Theobroma cacao</name>
    <name type="common">Cacao</name>
    <name type="synonym">Cocoa</name>
    <dbReference type="NCBI Taxonomy" id="3641"/>
    <lineage>
        <taxon>Eukaryota</taxon>
        <taxon>Viridiplantae</taxon>
        <taxon>Streptophyta</taxon>
        <taxon>Embryophyta</taxon>
        <taxon>Tracheophyta</taxon>
        <taxon>Spermatophyta</taxon>
        <taxon>Magnoliopsida</taxon>
        <taxon>eudicotyledons</taxon>
        <taxon>Gunneridae</taxon>
        <taxon>Pentapetalae</taxon>
        <taxon>rosids</taxon>
        <taxon>malvids</taxon>
        <taxon>Malvales</taxon>
        <taxon>Malvaceae</taxon>
        <taxon>Byttnerioideae</taxon>
        <taxon>Theobroma</taxon>
    </lineage>
</organism>
<dbReference type="AlphaFoldDB" id="A0A061FTU2"/>
<dbReference type="Gene3D" id="1.20.920.10">
    <property type="entry name" value="Bromodomain-like"/>
    <property type="match status" value="1"/>
</dbReference>
<dbReference type="eggNOG" id="KOG0955">
    <property type="taxonomic scope" value="Eukaryota"/>
</dbReference>
<dbReference type="PROSITE" id="PS50014">
    <property type="entry name" value="BROMODOMAIN_2"/>
    <property type="match status" value="1"/>
</dbReference>
<dbReference type="CDD" id="cd04369">
    <property type="entry name" value="Bromodomain"/>
    <property type="match status" value="1"/>
</dbReference>
<evidence type="ECO:0000313" key="5">
    <source>
        <dbReference type="EMBL" id="EOY20232.1"/>
    </source>
</evidence>
<reference evidence="5 6" key="1">
    <citation type="journal article" date="2013" name="Genome Biol.">
        <title>The genome sequence of the most widely cultivated cacao type and its use to identify candidate genes regulating pod color.</title>
        <authorList>
            <person name="Motamayor J.C."/>
            <person name="Mockaitis K."/>
            <person name="Schmutz J."/>
            <person name="Haiminen N."/>
            <person name="Iii D.L."/>
            <person name="Cornejo O."/>
            <person name="Findley S.D."/>
            <person name="Zheng P."/>
            <person name="Utro F."/>
            <person name="Royaert S."/>
            <person name="Saski C."/>
            <person name="Jenkins J."/>
            <person name="Podicheti R."/>
            <person name="Zhao M."/>
            <person name="Scheffler B.E."/>
            <person name="Stack J.C."/>
            <person name="Feltus F.A."/>
            <person name="Mustiga G.M."/>
            <person name="Amores F."/>
            <person name="Phillips W."/>
            <person name="Marelli J.P."/>
            <person name="May G.D."/>
            <person name="Shapiro H."/>
            <person name="Ma J."/>
            <person name="Bustamante C.D."/>
            <person name="Schnell R.J."/>
            <person name="Main D."/>
            <person name="Gilbert D."/>
            <person name="Parida L."/>
            <person name="Kuhn D.N."/>
        </authorList>
    </citation>
    <scope>NUCLEOTIDE SEQUENCE [LARGE SCALE GENOMIC DNA]</scope>
    <source>
        <strain evidence="6">cv. Matina 1-6</strain>
    </source>
</reference>
<gene>
    <name evidence="5" type="ORF">TCM_045596</name>
</gene>
<dbReference type="PRINTS" id="PR00503">
    <property type="entry name" value="BROMODOMAIN"/>
</dbReference>
<dbReference type="InterPro" id="IPR001487">
    <property type="entry name" value="Bromodomain"/>
</dbReference>
<dbReference type="HOGENOM" id="CLU_323769_0_0_1"/>
<evidence type="ECO:0000256" key="3">
    <source>
        <dbReference type="SAM" id="MobiDB-lite"/>
    </source>
</evidence>
<dbReference type="InterPro" id="IPR051831">
    <property type="entry name" value="Bromodomain_contain_prot"/>
</dbReference>
<keyword evidence="1 2" id="KW-0103">Bromodomain</keyword>
<keyword evidence="6" id="KW-1185">Reference proteome</keyword>
<feature type="compositionally biased region" description="Polar residues" evidence="3">
    <location>
        <begin position="225"/>
        <end position="234"/>
    </location>
</feature>
<feature type="domain" description="Bromo" evidence="4">
    <location>
        <begin position="112"/>
        <end position="182"/>
    </location>
</feature>
<dbReference type="PANTHER" id="PTHR22881:SF26">
    <property type="entry name" value="BROMODOMAIN CONTAINING PROTEIN, EXPRESSED"/>
    <property type="match status" value="1"/>
</dbReference>
<evidence type="ECO:0000313" key="6">
    <source>
        <dbReference type="Proteomes" id="UP000026915"/>
    </source>
</evidence>
<dbReference type="OMA" id="FRGKMTQ"/>
<feature type="region of interest" description="Disordered" evidence="3">
    <location>
        <begin position="217"/>
        <end position="239"/>
    </location>
</feature>